<evidence type="ECO:0000313" key="2">
    <source>
        <dbReference type="EMBL" id="GAA4741566.1"/>
    </source>
</evidence>
<protein>
    <recommendedName>
        <fullName evidence="1">AB hydrolase-1 domain-containing protein</fullName>
    </recommendedName>
</protein>
<dbReference type="InterPro" id="IPR050228">
    <property type="entry name" value="Carboxylesterase_BioH"/>
</dbReference>
<proteinExistence type="predicted"/>
<dbReference type="Proteomes" id="UP001500121">
    <property type="component" value="Unassembled WGS sequence"/>
</dbReference>
<dbReference type="EMBL" id="BAABLP010000002">
    <property type="protein sequence ID" value="GAA4741566.1"/>
    <property type="molecule type" value="Genomic_DNA"/>
</dbReference>
<dbReference type="InterPro" id="IPR000073">
    <property type="entry name" value="AB_hydrolase_1"/>
</dbReference>
<sequence length="446" mass="47137">MPRTTLFLLHGLGLSGRSWDGVVAALGDELDPVVIDLPGHGSAADSEAVTAEETAVFVAARIVAAEPDRWLIAGHGIGGRIAAIVTSWAERGEHGLTPADGLALVAAVPPSPAPQDDRLRAAWAEGAISAADAAAFVDRDIALALPEPARTAAIEDVERASRVAVLEWLERGVLEDRSDEVGVLRTPAVVLVGSQDAGAARELPAVPDAPVHEVDGAARLLPLEAPQEVAAHLAALAARVRDRPALPAAFARLIASDRVSARTRRVMLARLTEPDPASRALSAAQHELLTLVLARIVPQRGTDVDLASRIDAGLGAGLGDGWRFAELPPDLEAYRRGLDTIAALEPGFASLDAAAQDEVLDRIADGALGSDEKGLLTADRMRLWFGDVQADAVRTWLSHPAAQAWIRYDGFADGGDGPRKQGFTTTHAGEWEAWQRDWRTGEELQA</sequence>
<dbReference type="PANTHER" id="PTHR43194">
    <property type="entry name" value="HYDROLASE ALPHA/BETA FOLD FAMILY"/>
    <property type="match status" value="1"/>
</dbReference>
<comment type="caution">
    <text evidence="2">The sequence shown here is derived from an EMBL/GenBank/DDBJ whole genome shotgun (WGS) entry which is preliminary data.</text>
</comment>
<dbReference type="InterPro" id="IPR027056">
    <property type="entry name" value="Gluconate_2DH_su3"/>
</dbReference>
<dbReference type="InterPro" id="IPR029058">
    <property type="entry name" value="AB_hydrolase_fold"/>
</dbReference>
<feature type="domain" description="AB hydrolase-1" evidence="1">
    <location>
        <begin position="6"/>
        <end position="231"/>
    </location>
</feature>
<accession>A0ABP8YYQ7</accession>
<dbReference type="PANTHER" id="PTHR43194:SF2">
    <property type="entry name" value="PEROXISOMAL MEMBRANE PROTEIN LPX1"/>
    <property type="match status" value="1"/>
</dbReference>
<dbReference type="Pfam" id="PF13618">
    <property type="entry name" value="Gluconate_2-dh3"/>
    <property type="match status" value="1"/>
</dbReference>
<evidence type="ECO:0000313" key="3">
    <source>
        <dbReference type="Proteomes" id="UP001500121"/>
    </source>
</evidence>
<gene>
    <name evidence="2" type="ORF">GCM10025783_10900</name>
</gene>
<dbReference type="Pfam" id="PF12697">
    <property type="entry name" value="Abhydrolase_6"/>
    <property type="match status" value="1"/>
</dbReference>
<organism evidence="2 3">
    <name type="scientific">Amnibacterium soli</name>
    <dbReference type="NCBI Taxonomy" id="1282736"/>
    <lineage>
        <taxon>Bacteria</taxon>
        <taxon>Bacillati</taxon>
        <taxon>Actinomycetota</taxon>
        <taxon>Actinomycetes</taxon>
        <taxon>Micrococcales</taxon>
        <taxon>Microbacteriaceae</taxon>
        <taxon>Amnibacterium</taxon>
    </lineage>
</organism>
<keyword evidence="3" id="KW-1185">Reference proteome</keyword>
<dbReference type="RefSeq" id="WP_345480009.1">
    <property type="nucleotide sequence ID" value="NZ_BAABLP010000002.1"/>
</dbReference>
<evidence type="ECO:0000259" key="1">
    <source>
        <dbReference type="Pfam" id="PF12697"/>
    </source>
</evidence>
<name>A0ABP8YYQ7_9MICO</name>
<dbReference type="SUPFAM" id="SSF53474">
    <property type="entry name" value="alpha/beta-Hydrolases"/>
    <property type="match status" value="1"/>
</dbReference>
<dbReference type="Gene3D" id="3.40.50.1820">
    <property type="entry name" value="alpha/beta hydrolase"/>
    <property type="match status" value="1"/>
</dbReference>
<reference evidence="3" key="1">
    <citation type="journal article" date="2019" name="Int. J. Syst. Evol. Microbiol.">
        <title>The Global Catalogue of Microorganisms (GCM) 10K type strain sequencing project: providing services to taxonomists for standard genome sequencing and annotation.</title>
        <authorList>
            <consortium name="The Broad Institute Genomics Platform"/>
            <consortium name="The Broad Institute Genome Sequencing Center for Infectious Disease"/>
            <person name="Wu L."/>
            <person name="Ma J."/>
        </authorList>
    </citation>
    <scope>NUCLEOTIDE SEQUENCE [LARGE SCALE GENOMIC DNA]</scope>
    <source>
        <strain evidence="3">JCM 19015</strain>
    </source>
</reference>